<organism evidence="2">
    <name type="scientific">Gymnodinialimonas phycosphaerae</name>
    <dbReference type="NCBI Taxonomy" id="2841589"/>
    <lineage>
        <taxon>Bacteria</taxon>
        <taxon>Pseudomonadati</taxon>
        <taxon>Pseudomonadota</taxon>
        <taxon>Alphaproteobacteria</taxon>
        <taxon>Rhodobacterales</taxon>
        <taxon>Paracoccaceae</taxon>
        <taxon>Gymnodinialimonas</taxon>
    </lineage>
</organism>
<dbReference type="Pfam" id="PF02627">
    <property type="entry name" value="CMD"/>
    <property type="match status" value="1"/>
</dbReference>
<dbReference type="SUPFAM" id="SSF69118">
    <property type="entry name" value="AhpD-like"/>
    <property type="match status" value="1"/>
</dbReference>
<protein>
    <submittedName>
        <fullName evidence="2">Carboxymuconolactone decarboxylase family protein</fullName>
    </submittedName>
</protein>
<sequence length="193" mass="20631">MTVAQEDIRPTAAVWGNLRAAETWVAVAEVQGEVIWRHPDLEPGRLIPAGTEVLRIDPADYELALAQSQADLAALEAEGAQLIAETANTARILELERERLALADQHPDIWQAYAALGKACATEGPLSDREKRLVKLALAVGASSEGAVHSHARRARSENIPEDAIAQVALLAIGPLGLPHAVAAKNWIEDGKP</sequence>
<proteinExistence type="predicted"/>
<reference evidence="2 3" key="1">
    <citation type="submission" date="2021-07" db="EMBL/GenBank/DDBJ databases">
        <title>Karlodiniumbacter phycospheric gen. nov., sp. nov., a phycosphere bacterium isolated from karlodinium veneficum.</title>
        <authorList>
            <person name="Peng Y."/>
            <person name="Jiang L."/>
            <person name="Lee J."/>
        </authorList>
    </citation>
    <scope>NUCLEOTIDE SEQUENCE</scope>
    <source>
        <strain evidence="2 3">N5</strain>
    </source>
</reference>
<name>A0A975YHY6_9RHOB</name>
<evidence type="ECO:0000313" key="2">
    <source>
        <dbReference type="EMBL" id="QXL89947.1"/>
    </source>
</evidence>
<dbReference type="GO" id="GO:0051920">
    <property type="term" value="F:peroxiredoxin activity"/>
    <property type="evidence" value="ECO:0007669"/>
    <property type="project" value="InterPro"/>
</dbReference>
<dbReference type="InterPro" id="IPR029032">
    <property type="entry name" value="AhpD-like"/>
</dbReference>
<dbReference type="EMBL" id="JAIMBW010000001">
    <property type="protein sequence ID" value="MBY4891948.1"/>
    <property type="molecule type" value="Genomic_DNA"/>
</dbReference>
<dbReference type="SUPFAM" id="SSF111369">
    <property type="entry name" value="HlyD-like secretion proteins"/>
    <property type="match status" value="1"/>
</dbReference>
<dbReference type="Proteomes" id="UP000693972">
    <property type="component" value="Unassembled WGS sequence"/>
</dbReference>
<evidence type="ECO:0000259" key="1">
    <source>
        <dbReference type="Pfam" id="PF02627"/>
    </source>
</evidence>
<gene>
    <name evidence="2" type="ORF">KUL25_04125</name>
</gene>
<dbReference type="EMBL" id="CP078073">
    <property type="protein sequence ID" value="QXL89947.1"/>
    <property type="molecule type" value="Genomic_DNA"/>
</dbReference>
<accession>A0A975YHY6</accession>
<feature type="domain" description="Carboxymuconolactone decarboxylase-like" evidence="1">
    <location>
        <begin position="107"/>
        <end position="190"/>
    </location>
</feature>
<dbReference type="AlphaFoldDB" id="A0A975YHY6"/>
<keyword evidence="3" id="KW-1185">Reference proteome</keyword>
<dbReference type="Gene3D" id="1.20.1290.10">
    <property type="entry name" value="AhpD-like"/>
    <property type="match status" value="1"/>
</dbReference>
<evidence type="ECO:0000313" key="3">
    <source>
        <dbReference type="Proteomes" id="UP000693972"/>
    </source>
</evidence>
<dbReference type="InterPro" id="IPR003779">
    <property type="entry name" value="CMD-like"/>
</dbReference>